<proteinExistence type="predicted"/>
<reference evidence="3" key="1">
    <citation type="journal article" date="2014" name="Genome Announc.">
        <title>De novo whole-genome sequence and genome annotation of Lichtheimia ramosa.</title>
        <authorList>
            <person name="Linde J."/>
            <person name="Schwartze V."/>
            <person name="Binder U."/>
            <person name="Lass-Florl C."/>
            <person name="Voigt K."/>
            <person name="Horn F."/>
        </authorList>
    </citation>
    <scope>NUCLEOTIDE SEQUENCE</scope>
    <source>
        <strain evidence="3">JMRC FSU:6197</strain>
    </source>
</reference>
<name>A0A077WEN4_9FUNG</name>
<feature type="region of interest" description="Disordered" evidence="1">
    <location>
        <begin position="108"/>
        <end position="224"/>
    </location>
</feature>
<sequence>MEEQKQPEQESTKSPQHESSSPLQDNTKESPVTSSAASPPAPSGNESNPTTSPESPASTQQQQETTHEQSPQQQSPQQQQEQQLSEPVRTLKEAFPDIDVEVIEAILASQGGQMERSFEVLLGMSDPNYKPEEPPRPQQRATEPTTEDVPAPPMPPRPTQTETQAPYGYWQQQQQQQQQQEPRTVEEQMQMDEAYARQLALEDERARAQRYQRQQQQAEDDQPLFNFQEDLPIIKERVVEAGNAAKKKVMELYNQFKASRANNGGSPNQGTSMPTTNAQYRGLPSDDGDDLLAGDVSALHLSDNDVYAQTARSQQQQTQGVIHVNPPYQRQGGNDTIDAQIRADEELARRLAGDDQFWESNTRNNNNEQAPQMPPRRTPSPAVQHSAVDTGSEGDSVVLTAPETTKPTEKSESRTEERRSYVIRDEDDSDDDDLIDVDEESERKDTTNATQKGAEASQKPDEKATISPK</sequence>
<dbReference type="PANTHER" id="PTHR16461:SF5">
    <property type="entry name" value="TOLL-INTERACTING PROTEIN"/>
    <property type="match status" value="1"/>
</dbReference>
<dbReference type="Pfam" id="PF02845">
    <property type="entry name" value="CUE"/>
    <property type="match status" value="1"/>
</dbReference>
<dbReference type="InterPro" id="IPR041807">
    <property type="entry name" value="Cue5/Don1_CUE"/>
</dbReference>
<dbReference type="InterPro" id="IPR009060">
    <property type="entry name" value="UBA-like_sf"/>
</dbReference>
<accession>A0A077WEN4</accession>
<dbReference type="SMART" id="SM00546">
    <property type="entry name" value="CUE"/>
    <property type="match status" value="1"/>
</dbReference>
<dbReference type="CDD" id="cd14372">
    <property type="entry name" value="CUE_Cue5p_like"/>
    <property type="match status" value="1"/>
</dbReference>
<feature type="region of interest" description="Disordered" evidence="1">
    <location>
        <begin position="259"/>
        <end position="295"/>
    </location>
</feature>
<feature type="compositionally biased region" description="Polar residues" evidence="1">
    <location>
        <begin position="358"/>
        <end position="370"/>
    </location>
</feature>
<evidence type="ECO:0000256" key="1">
    <source>
        <dbReference type="SAM" id="MobiDB-lite"/>
    </source>
</evidence>
<feature type="compositionally biased region" description="Polar residues" evidence="1">
    <location>
        <begin position="12"/>
        <end position="33"/>
    </location>
</feature>
<protein>
    <recommendedName>
        <fullName evidence="2">CUE domain-containing protein</fullName>
    </recommendedName>
</protein>
<dbReference type="GO" id="GO:0006511">
    <property type="term" value="P:ubiquitin-dependent protein catabolic process"/>
    <property type="evidence" value="ECO:0007669"/>
    <property type="project" value="TreeGrafter"/>
</dbReference>
<dbReference type="GO" id="GO:0043130">
    <property type="term" value="F:ubiquitin binding"/>
    <property type="evidence" value="ECO:0007669"/>
    <property type="project" value="InterPro"/>
</dbReference>
<feature type="region of interest" description="Disordered" evidence="1">
    <location>
        <begin position="1"/>
        <end position="92"/>
    </location>
</feature>
<evidence type="ECO:0000313" key="3">
    <source>
        <dbReference type="EMBL" id="CDS05042.1"/>
    </source>
</evidence>
<dbReference type="GO" id="GO:0005737">
    <property type="term" value="C:cytoplasm"/>
    <property type="evidence" value="ECO:0007669"/>
    <property type="project" value="TreeGrafter"/>
</dbReference>
<dbReference type="InterPro" id="IPR003892">
    <property type="entry name" value="CUE"/>
</dbReference>
<feature type="compositionally biased region" description="Basic and acidic residues" evidence="1">
    <location>
        <begin position="458"/>
        <end position="469"/>
    </location>
</feature>
<feature type="domain" description="CUE" evidence="2">
    <location>
        <begin position="83"/>
        <end position="126"/>
    </location>
</feature>
<dbReference type="FunFam" id="1.10.8.10:FF:000064">
    <property type="entry name" value="Similar to CUE domain-containing protein"/>
    <property type="match status" value="1"/>
</dbReference>
<dbReference type="SUPFAM" id="SSF46934">
    <property type="entry name" value="UBA-like"/>
    <property type="match status" value="1"/>
</dbReference>
<dbReference type="AlphaFoldDB" id="A0A077WEN4"/>
<organism evidence="3">
    <name type="scientific">Lichtheimia ramosa</name>
    <dbReference type="NCBI Taxonomy" id="688394"/>
    <lineage>
        <taxon>Eukaryota</taxon>
        <taxon>Fungi</taxon>
        <taxon>Fungi incertae sedis</taxon>
        <taxon>Mucoromycota</taxon>
        <taxon>Mucoromycotina</taxon>
        <taxon>Mucoromycetes</taxon>
        <taxon>Mucorales</taxon>
        <taxon>Lichtheimiaceae</taxon>
        <taxon>Lichtheimia</taxon>
    </lineage>
</organism>
<dbReference type="GO" id="GO:0031624">
    <property type="term" value="F:ubiquitin conjugating enzyme binding"/>
    <property type="evidence" value="ECO:0007669"/>
    <property type="project" value="TreeGrafter"/>
</dbReference>
<feature type="region of interest" description="Disordered" evidence="1">
    <location>
        <begin position="351"/>
        <end position="469"/>
    </location>
</feature>
<feature type="compositionally biased region" description="Basic and acidic residues" evidence="1">
    <location>
        <begin position="406"/>
        <end position="424"/>
    </location>
</feature>
<dbReference type="EMBL" id="LK023315">
    <property type="protein sequence ID" value="CDS05042.1"/>
    <property type="molecule type" value="Genomic_DNA"/>
</dbReference>
<dbReference type="Gene3D" id="1.10.8.10">
    <property type="entry name" value="DNA helicase RuvA subunit, C-terminal domain"/>
    <property type="match status" value="1"/>
</dbReference>
<feature type="compositionally biased region" description="Basic and acidic residues" evidence="1">
    <location>
        <begin position="1"/>
        <end position="11"/>
    </location>
</feature>
<feature type="compositionally biased region" description="Acidic residues" evidence="1">
    <location>
        <begin position="425"/>
        <end position="440"/>
    </location>
</feature>
<dbReference type="PANTHER" id="PTHR16461">
    <property type="entry name" value="TOLL-INTERACTING PROTEIN"/>
    <property type="match status" value="1"/>
</dbReference>
<feature type="compositionally biased region" description="Polar residues" evidence="1">
    <location>
        <begin position="44"/>
        <end position="57"/>
    </location>
</feature>
<dbReference type="PROSITE" id="PS51140">
    <property type="entry name" value="CUE"/>
    <property type="match status" value="1"/>
</dbReference>
<feature type="compositionally biased region" description="Low complexity" evidence="1">
    <location>
        <begin position="171"/>
        <end position="180"/>
    </location>
</feature>
<feature type="compositionally biased region" description="Low complexity" evidence="1">
    <location>
        <begin position="308"/>
        <end position="319"/>
    </location>
</feature>
<feature type="compositionally biased region" description="Low complexity" evidence="1">
    <location>
        <begin position="58"/>
        <end position="87"/>
    </location>
</feature>
<evidence type="ECO:0000259" key="2">
    <source>
        <dbReference type="PROSITE" id="PS51140"/>
    </source>
</evidence>
<dbReference type="OrthoDB" id="9942608at2759"/>
<feature type="compositionally biased region" description="Polar residues" evidence="1">
    <location>
        <begin position="259"/>
        <end position="279"/>
    </location>
</feature>
<gene>
    <name evidence="3" type="ORF">LRAMOSA07571</name>
</gene>
<feature type="region of interest" description="Disordered" evidence="1">
    <location>
        <begin position="307"/>
        <end position="339"/>
    </location>
</feature>